<dbReference type="RefSeq" id="XP_040764377.1">
    <property type="nucleotide sequence ID" value="XM_040901341.1"/>
</dbReference>
<dbReference type="Proteomes" id="UP000076871">
    <property type="component" value="Unassembled WGS sequence"/>
</dbReference>
<accession>A0A165EB37</accession>
<evidence type="ECO:0000313" key="1">
    <source>
        <dbReference type="EMBL" id="KZT06637.1"/>
    </source>
</evidence>
<keyword evidence="2" id="KW-1185">Reference proteome</keyword>
<reference evidence="1 2" key="1">
    <citation type="journal article" date="2016" name="Mol. Biol. Evol.">
        <title>Comparative Genomics of Early-Diverging Mushroom-Forming Fungi Provides Insights into the Origins of Lignocellulose Decay Capabilities.</title>
        <authorList>
            <person name="Nagy L.G."/>
            <person name="Riley R."/>
            <person name="Tritt A."/>
            <person name="Adam C."/>
            <person name="Daum C."/>
            <person name="Floudas D."/>
            <person name="Sun H."/>
            <person name="Yadav J.S."/>
            <person name="Pangilinan J."/>
            <person name="Larsson K.H."/>
            <person name="Matsuura K."/>
            <person name="Barry K."/>
            <person name="Labutti K."/>
            <person name="Kuo R."/>
            <person name="Ohm R.A."/>
            <person name="Bhattacharya S.S."/>
            <person name="Shirouzu T."/>
            <person name="Yoshinaga Y."/>
            <person name="Martin F.M."/>
            <person name="Grigoriev I.V."/>
            <person name="Hibbett D.S."/>
        </authorList>
    </citation>
    <scope>NUCLEOTIDE SEQUENCE [LARGE SCALE GENOMIC DNA]</scope>
    <source>
        <strain evidence="1 2">93-53</strain>
    </source>
</reference>
<evidence type="ECO:0008006" key="3">
    <source>
        <dbReference type="Google" id="ProtNLM"/>
    </source>
</evidence>
<dbReference type="EMBL" id="KV427623">
    <property type="protein sequence ID" value="KZT06637.1"/>
    <property type="molecule type" value="Genomic_DNA"/>
</dbReference>
<name>A0A165EB37_9APHY</name>
<organism evidence="1 2">
    <name type="scientific">Laetiporus sulphureus 93-53</name>
    <dbReference type="NCBI Taxonomy" id="1314785"/>
    <lineage>
        <taxon>Eukaryota</taxon>
        <taxon>Fungi</taxon>
        <taxon>Dikarya</taxon>
        <taxon>Basidiomycota</taxon>
        <taxon>Agaricomycotina</taxon>
        <taxon>Agaricomycetes</taxon>
        <taxon>Polyporales</taxon>
        <taxon>Laetiporus</taxon>
    </lineage>
</organism>
<sequence>MATASFASSPFRRPMADIALVSSDNAKFHVHQVILNKAPPHVIHASDSSSNDGDHGLPTVLAPACATRLPTFSTFDSESSILCAIPLSQRERMRSRRWKPPRRTTSKWRRCSMLWCS</sequence>
<gene>
    <name evidence="1" type="ORF">LAESUDRAFT_146476</name>
</gene>
<dbReference type="InParanoid" id="A0A165EB37"/>
<dbReference type="GeneID" id="63818373"/>
<protein>
    <recommendedName>
        <fullName evidence="3">BTB domain-containing protein</fullName>
    </recommendedName>
</protein>
<evidence type="ECO:0000313" key="2">
    <source>
        <dbReference type="Proteomes" id="UP000076871"/>
    </source>
</evidence>
<proteinExistence type="predicted"/>
<dbReference type="AlphaFoldDB" id="A0A165EB37"/>